<dbReference type="Pfam" id="PF07606">
    <property type="entry name" value="DUF1569"/>
    <property type="match status" value="1"/>
</dbReference>
<dbReference type="InterPro" id="IPR011463">
    <property type="entry name" value="DUF1569"/>
</dbReference>
<dbReference type="EMBL" id="FPBF01000014">
    <property type="protein sequence ID" value="SFU20787.1"/>
    <property type="molecule type" value="Genomic_DNA"/>
</dbReference>
<accession>A0A1I7EA21</accession>
<sequence length="148" mass="17317">MESKIIEKKLKNLTPETPAQFGIMSPQHMVEHLTITVKIAYNRISIRDFEPNEKQLFQKRALLDTDMDFPRGVIAPGMKTGDLMPLRSVNLDEAKKQLLDSITAYNAYFETSPNNTTVHPRFGKLTYAEWERFHPKHFEHHFKQFGIW</sequence>
<name>A0A1I7EA21_9BACT</name>
<dbReference type="Proteomes" id="UP000199673">
    <property type="component" value="Unassembled WGS sequence"/>
</dbReference>
<dbReference type="STRING" id="305507.SAMN04489724_0364"/>
<dbReference type="Gene3D" id="1.20.120.450">
    <property type="entry name" value="dinb family like domain"/>
    <property type="match status" value="1"/>
</dbReference>
<gene>
    <name evidence="1" type="ORF">SAMN04489724_0364</name>
</gene>
<dbReference type="RefSeq" id="WP_091698586.1">
    <property type="nucleotide sequence ID" value="NZ_FPBF01000014.1"/>
</dbReference>
<protein>
    <recommendedName>
        <fullName evidence="3">Oxepin-CoA hydrolase / 3-oxo-5,6-dehydrosuberyl-CoA semialdehyde dehydrogenase</fullName>
    </recommendedName>
</protein>
<keyword evidence="2" id="KW-1185">Reference proteome</keyword>
<evidence type="ECO:0000313" key="2">
    <source>
        <dbReference type="Proteomes" id="UP000199673"/>
    </source>
</evidence>
<reference evidence="2" key="1">
    <citation type="submission" date="2016-10" db="EMBL/GenBank/DDBJ databases">
        <authorList>
            <person name="Varghese N."/>
            <person name="Submissions S."/>
        </authorList>
    </citation>
    <scope>NUCLEOTIDE SEQUENCE [LARGE SCALE GENOMIC DNA]</scope>
    <source>
        <strain evidence="2">DSM 23445</strain>
    </source>
</reference>
<evidence type="ECO:0000313" key="1">
    <source>
        <dbReference type="EMBL" id="SFU20787.1"/>
    </source>
</evidence>
<organism evidence="1 2">
    <name type="scientific">Algoriphagus locisalis</name>
    <dbReference type="NCBI Taxonomy" id="305507"/>
    <lineage>
        <taxon>Bacteria</taxon>
        <taxon>Pseudomonadati</taxon>
        <taxon>Bacteroidota</taxon>
        <taxon>Cytophagia</taxon>
        <taxon>Cytophagales</taxon>
        <taxon>Cyclobacteriaceae</taxon>
        <taxon>Algoriphagus</taxon>
    </lineage>
</organism>
<evidence type="ECO:0008006" key="3">
    <source>
        <dbReference type="Google" id="ProtNLM"/>
    </source>
</evidence>
<dbReference type="InterPro" id="IPR034660">
    <property type="entry name" value="DinB/YfiT-like"/>
</dbReference>
<dbReference type="OrthoDB" id="2599194at2"/>
<dbReference type="AlphaFoldDB" id="A0A1I7EA21"/>
<proteinExistence type="predicted"/>